<evidence type="ECO:0008006" key="4">
    <source>
        <dbReference type="Google" id="ProtNLM"/>
    </source>
</evidence>
<dbReference type="Proteomes" id="UP000198916">
    <property type="component" value="Unassembled WGS sequence"/>
</dbReference>
<reference evidence="3" key="1">
    <citation type="submission" date="2016-10" db="EMBL/GenBank/DDBJ databases">
        <authorList>
            <person name="Varghese N."/>
            <person name="Submissions S."/>
        </authorList>
    </citation>
    <scope>NUCLEOTIDE SEQUENCE [LARGE SCALE GENOMIC DNA]</scope>
    <source>
        <strain evidence="3">Jip14</strain>
    </source>
</reference>
<gene>
    <name evidence="2" type="ORF">SAMN05421740_101153</name>
</gene>
<evidence type="ECO:0000313" key="2">
    <source>
        <dbReference type="EMBL" id="SEK19348.1"/>
    </source>
</evidence>
<dbReference type="STRING" id="332977.SAMN05421740_101153"/>
<name>A0A1H7F004_9SPHI</name>
<dbReference type="AlphaFoldDB" id="A0A1H7F004"/>
<feature type="signal peptide" evidence="1">
    <location>
        <begin position="1"/>
        <end position="23"/>
    </location>
</feature>
<protein>
    <recommendedName>
        <fullName evidence="4">MetA-pathway of phenol degradation</fullName>
    </recommendedName>
</protein>
<proteinExistence type="predicted"/>
<dbReference type="RefSeq" id="WP_177180945.1">
    <property type="nucleotide sequence ID" value="NZ_FNZR01000001.1"/>
</dbReference>
<evidence type="ECO:0000313" key="3">
    <source>
        <dbReference type="Proteomes" id="UP000198916"/>
    </source>
</evidence>
<evidence type="ECO:0000256" key="1">
    <source>
        <dbReference type="SAM" id="SignalP"/>
    </source>
</evidence>
<feature type="chain" id="PRO_5011777383" description="MetA-pathway of phenol degradation" evidence="1">
    <location>
        <begin position="24"/>
        <end position="314"/>
    </location>
</feature>
<sequence>MKYTRKIVITCILVSATTLATKACDICGCGVGSYYLGILPDFNKRFIGLRYQHKLLTTHLGASGNRTPITADETYESMELWGAWNFGTRWRAMAILPYNFNTRHVPGSGQTGHKDGMGDVALMGFYKIFEQAAATNGSKLLVHSLWAGIGVKAPTGKYDDGERTSVSQDAPNNFQLGTASTDFMANLAYDIRLMDLGLNANVSYKINTENRYEYRYGNKFTANVLAYYKFNIKNKVRIAPNAGAMYETQTKDVIYGRYDVAQSGGNSLTGVAGVEVNAGRVSFGGNYQSPLSQNLADGRVKAGDRWMAHVSFSF</sequence>
<keyword evidence="3" id="KW-1185">Reference proteome</keyword>
<keyword evidence="1" id="KW-0732">Signal</keyword>
<organism evidence="2 3">
    <name type="scientific">Parapedobacter koreensis</name>
    <dbReference type="NCBI Taxonomy" id="332977"/>
    <lineage>
        <taxon>Bacteria</taxon>
        <taxon>Pseudomonadati</taxon>
        <taxon>Bacteroidota</taxon>
        <taxon>Sphingobacteriia</taxon>
        <taxon>Sphingobacteriales</taxon>
        <taxon>Sphingobacteriaceae</taxon>
        <taxon>Parapedobacter</taxon>
    </lineage>
</organism>
<accession>A0A1H7F004</accession>
<dbReference type="EMBL" id="FNZR01000001">
    <property type="protein sequence ID" value="SEK19348.1"/>
    <property type="molecule type" value="Genomic_DNA"/>
</dbReference>